<reference evidence="6" key="1">
    <citation type="journal article" date="2013" name="Science">
        <title>The Amborella genome and the evolution of flowering plants.</title>
        <authorList>
            <consortium name="Amborella Genome Project"/>
        </authorList>
    </citation>
    <scope>NUCLEOTIDE SEQUENCE [LARGE SCALE GENOMIC DNA]</scope>
</reference>
<evidence type="ECO:0000256" key="4">
    <source>
        <dbReference type="SAM" id="MobiDB-lite"/>
    </source>
</evidence>
<protein>
    <recommendedName>
        <fullName evidence="7">Pentacotripeptide-repeat region of PRORP domain-containing protein</fullName>
    </recommendedName>
</protein>
<comment type="similarity">
    <text evidence="1">Belongs to the PPR family. P subfamily.</text>
</comment>
<feature type="compositionally biased region" description="Pro residues" evidence="4">
    <location>
        <begin position="25"/>
        <end position="35"/>
    </location>
</feature>
<dbReference type="Gramene" id="ERN09385">
    <property type="protein sequence ID" value="ERN09385"/>
    <property type="gene ID" value="AMTR_s00029p00034670"/>
</dbReference>
<feature type="region of interest" description="Disordered" evidence="4">
    <location>
        <begin position="1"/>
        <end position="35"/>
    </location>
</feature>
<evidence type="ECO:0000313" key="5">
    <source>
        <dbReference type="EMBL" id="ERN09385.1"/>
    </source>
</evidence>
<dbReference type="eggNOG" id="KOG4197">
    <property type="taxonomic scope" value="Eukaryota"/>
</dbReference>
<accession>W1PQ92</accession>
<dbReference type="Gene3D" id="1.25.40.10">
    <property type="entry name" value="Tetratricopeptide repeat domain"/>
    <property type="match status" value="2"/>
</dbReference>
<sequence length="354" mass="40302">MSEKLTLPLLLPGPPPSKPIFQNPRPQPPSSPLPPVLQELLLRHSTTSQRLKPTPNSTTETLNSQSPVMLRKKRLGRSVDDNRGKPWIDNISDTGKEALISLTNHDCNNAFDVLDSYKDQFEDGDLIGIIKALGFHRRADMALDVFNWMRNQENYRFDGPEIPIIIRTLGREGHVSAANSLFHSLREDGYPMDVYAYTSIISACARNHKYRQALSLFRSMEDEGCRPTLITYNVMLDVYGKMGMPWNRIFSLFESMRNDGVSPDSYSYNTLISACRRGSLYQEARDIFRQMKAVGCPPDKVTYNTLLDVYGKSRRHKEALDVLREMEVNGFPPTIVTYNSLVSAYCRDGLFEEH</sequence>
<evidence type="ECO:0000256" key="3">
    <source>
        <dbReference type="PROSITE-ProRule" id="PRU00708"/>
    </source>
</evidence>
<name>W1PQ92_AMBTC</name>
<dbReference type="Pfam" id="PF13041">
    <property type="entry name" value="PPR_2"/>
    <property type="match status" value="1"/>
</dbReference>
<dbReference type="AlphaFoldDB" id="W1PQ92"/>
<keyword evidence="6" id="KW-1185">Reference proteome</keyword>
<feature type="region of interest" description="Disordered" evidence="4">
    <location>
        <begin position="46"/>
        <end position="65"/>
    </location>
</feature>
<dbReference type="NCBIfam" id="TIGR00756">
    <property type="entry name" value="PPR"/>
    <property type="match status" value="5"/>
</dbReference>
<evidence type="ECO:0008006" key="7">
    <source>
        <dbReference type="Google" id="ProtNLM"/>
    </source>
</evidence>
<evidence type="ECO:0000256" key="1">
    <source>
        <dbReference type="ARBA" id="ARBA00007626"/>
    </source>
</evidence>
<dbReference type="PROSITE" id="PS51375">
    <property type="entry name" value="PPR"/>
    <property type="match status" value="4"/>
</dbReference>
<feature type="repeat" description="PPR" evidence="3">
    <location>
        <begin position="264"/>
        <end position="298"/>
    </location>
</feature>
<feature type="repeat" description="PPR" evidence="3">
    <location>
        <begin position="228"/>
        <end position="263"/>
    </location>
</feature>
<feature type="compositionally biased region" description="Low complexity" evidence="4">
    <location>
        <begin position="1"/>
        <end position="10"/>
    </location>
</feature>
<feature type="repeat" description="PPR" evidence="3">
    <location>
        <begin position="299"/>
        <end position="333"/>
    </location>
</feature>
<dbReference type="HOGENOM" id="CLU_783788_0_0_1"/>
<dbReference type="FunFam" id="1.25.40.10:FF:000530">
    <property type="entry name" value="Pentatricopeptide repeat-containing protein At1g74850, chloroplastic"/>
    <property type="match status" value="1"/>
</dbReference>
<evidence type="ECO:0000256" key="2">
    <source>
        <dbReference type="ARBA" id="ARBA00022737"/>
    </source>
</evidence>
<proteinExistence type="inferred from homology"/>
<dbReference type="PANTHER" id="PTHR47447:SF15">
    <property type="entry name" value="OS02G0120000 PROTEIN"/>
    <property type="match status" value="1"/>
</dbReference>
<dbReference type="PANTHER" id="PTHR47447">
    <property type="entry name" value="OS03G0856100 PROTEIN"/>
    <property type="match status" value="1"/>
</dbReference>
<dbReference type="EMBL" id="KI392980">
    <property type="protein sequence ID" value="ERN09385.1"/>
    <property type="molecule type" value="Genomic_DNA"/>
</dbReference>
<dbReference type="Pfam" id="PF13812">
    <property type="entry name" value="PPR_3"/>
    <property type="match status" value="1"/>
</dbReference>
<dbReference type="Pfam" id="PF01535">
    <property type="entry name" value="PPR"/>
    <property type="match status" value="1"/>
</dbReference>
<dbReference type="OMA" id="WIDNISD"/>
<keyword evidence="2" id="KW-0677">Repeat</keyword>
<organism evidence="5 6">
    <name type="scientific">Amborella trichopoda</name>
    <dbReference type="NCBI Taxonomy" id="13333"/>
    <lineage>
        <taxon>Eukaryota</taxon>
        <taxon>Viridiplantae</taxon>
        <taxon>Streptophyta</taxon>
        <taxon>Embryophyta</taxon>
        <taxon>Tracheophyta</taxon>
        <taxon>Spermatophyta</taxon>
        <taxon>Magnoliopsida</taxon>
        <taxon>Amborellales</taxon>
        <taxon>Amborellaceae</taxon>
        <taxon>Amborella</taxon>
    </lineage>
</organism>
<gene>
    <name evidence="5" type="ORF">AMTR_s00029p00034670</name>
</gene>
<dbReference type="InterPro" id="IPR011990">
    <property type="entry name" value="TPR-like_helical_dom_sf"/>
</dbReference>
<dbReference type="InterPro" id="IPR002885">
    <property type="entry name" value="PPR_rpt"/>
</dbReference>
<evidence type="ECO:0000313" key="6">
    <source>
        <dbReference type="Proteomes" id="UP000017836"/>
    </source>
</evidence>
<dbReference type="Proteomes" id="UP000017836">
    <property type="component" value="Unassembled WGS sequence"/>
</dbReference>
<feature type="repeat" description="PPR" evidence="3">
    <location>
        <begin position="193"/>
        <end position="227"/>
    </location>
</feature>